<evidence type="ECO:0000313" key="2">
    <source>
        <dbReference type="EMBL" id="PYG90325.1"/>
    </source>
</evidence>
<accession>A0A318XQG0</accession>
<dbReference type="GO" id="GO:0003676">
    <property type="term" value="F:nucleic acid binding"/>
    <property type="evidence" value="ECO:0007669"/>
    <property type="project" value="InterPro"/>
</dbReference>
<keyword evidence="1" id="KW-0472">Membrane</keyword>
<dbReference type="EMBL" id="QKMR01000001">
    <property type="protein sequence ID" value="PYG90325.1"/>
    <property type="molecule type" value="Genomic_DNA"/>
</dbReference>
<evidence type="ECO:0000256" key="1">
    <source>
        <dbReference type="SAM" id="Phobius"/>
    </source>
</evidence>
<dbReference type="AlphaFoldDB" id="A0A318XQG0"/>
<dbReference type="Pfam" id="PF06961">
    <property type="entry name" value="DUF1294"/>
    <property type="match status" value="1"/>
</dbReference>
<dbReference type="OrthoDB" id="1698854at2"/>
<dbReference type="InterPro" id="IPR010718">
    <property type="entry name" value="DUF1294"/>
</dbReference>
<proteinExistence type="predicted"/>
<dbReference type="RefSeq" id="WP_110460297.1">
    <property type="nucleotide sequence ID" value="NZ_QKMR01000001.1"/>
</dbReference>
<keyword evidence="1" id="KW-0812">Transmembrane</keyword>
<protein>
    <submittedName>
        <fullName evidence="2">Uncharacterized membrane protein YsdA (DUF1294 family)</fullName>
    </submittedName>
</protein>
<feature type="transmembrane region" description="Helical" evidence="1">
    <location>
        <begin position="40"/>
        <end position="58"/>
    </location>
</feature>
<gene>
    <name evidence="2" type="ORF">LY28_00206</name>
</gene>
<keyword evidence="1" id="KW-1133">Transmembrane helix</keyword>
<feature type="transmembrane region" description="Helical" evidence="1">
    <location>
        <begin position="65"/>
        <end position="85"/>
    </location>
</feature>
<dbReference type="Proteomes" id="UP000248132">
    <property type="component" value="Unassembled WGS sequence"/>
</dbReference>
<sequence>MQKFIVIVLLILNISGFILVSLDKYKAKNKLWRIPERSFFILSILGGSIGVYTGLILFNHKTRHWYFMIIIPLIILAQIVFIYFLSGK</sequence>
<dbReference type="PIRSF" id="PIRSF002599">
    <property type="entry name" value="Cold_shock_A"/>
    <property type="match status" value="1"/>
</dbReference>
<reference evidence="2 3" key="1">
    <citation type="submission" date="2018-06" db="EMBL/GenBank/DDBJ databases">
        <title>Genomic Encyclopedia of Type Strains, Phase I: the one thousand microbial genomes (KMG-I) project.</title>
        <authorList>
            <person name="Kyrpides N."/>
        </authorList>
    </citation>
    <scope>NUCLEOTIDE SEQUENCE [LARGE SCALE GENOMIC DNA]</scope>
    <source>
        <strain evidence="2 3">DSM 19573</strain>
    </source>
</reference>
<name>A0A318XQG0_9FIRM</name>
<comment type="caution">
    <text evidence="2">The sequence shown here is derived from an EMBL/GenBank/DDBJ whole genome shotgun (WGS) entry which is preliminary data.</text>
</comment>
<keyword evidence="3" id="KW-1185">Reference proteome</keyword>
<organism evidence="2 3">
    <name type="scientific">Ruminiclostridium sufflavum DSM 19573</name>
    <dbReference type="NCBI Taxonomy" id="1121337"/>
    <lineage>
        <taxon>Bacteria</taxon>
        <taxon>Bacillati</taxon>
        <taxon>Bacillota</taxon>
        <taxon>Clostridia</taxon>
        <taxon>Eubacteriales</taxon>
        <taxon>Oscillospiraceae</taxon>
        <taxon>Ruminiclostridium</taxon>
    </lineage>
</organism>
<dbReference type="InterPro" id="IPR012156">
    <property type="entry name" value="Cold_shock_CspA"/>
</dbReference>
<evidence type="ECO:0000313" key="3">
    <source>
        <dbReference type="Proteomes" id="UP000248132"/>
    </source>
</evidence>